<dbReference type="VEuPathDB" id="FungiDB:MELLADRAFT_76561"/>
<gene>
    <name evidence="2" type="ORF">MELLADRAFT_76561</name>
</gene>
<feature type="compositionally biased region" description="Low complexity" evidence="1">
    <location>
        <begin position="269"/>
        <end position="288"/>
    </location>
</feature>
<feature type="region of interest" description="Disordered" evidence="1">
    <location>
        <begin position="269"/>
        <end position="310"/>
    </location>
</feature>
<organism evidence="3">
    <name type="scientific">Melampsora larici-populina (strain 98AG31 / pathotype 3-4-7)</name>
    <name type="common">Poplar leaf rust fungus</name>
    <dbReference type="NCBI Taxonomy" id="747676"/>
    <lineage>
        <taxon>Eukaryota</taxon>
        <taxon>Fungi</taxon>
        <taxon>Dikarya</taxon>
        <taxon>Basidiomycota</taxon>
        <taxon>Pucciniomycotina</taxon>
        <taxon>Pucciniomycetes</taxon>
        <taxon>Pucciniales</taxon>
        <taxon>Melampsoraceae</taxon>
        <taxon>Melampsora</taxon>
    </lineage>
</organism>
<dbReference type="OrthoDB" id="2536252at2759"/>
<accession>F4R5M3</accession>
<name>F4R5M3_MELLP</name>
<feature type="region of interest" description="Disordered" evidence="1">
    <location>
        <begin position="884"/>
        <end position="926"/>
    </location>
</feature>
<dbReference type="HOGENOM" id="CLU_273533_0_0_1"/>
<feature type="compositionally biased region" description="Low complexity" evidence="1">
    <location>
        <begin position="665"/>
        <end position="683"/>
    </location>
</feature>
<feature type="compositionally biased region" description="Polar residues" evidence="1">
    <location>
        <begin position="453"/>
        <end position="471"/>
    </location>
</feature>
<feature type="compositionally biased region" description="Low complexity" evidence="1">
    <location>
        <begin position="972"/>
        <end position="985"/>
    </location>
</feature>
<sequence length="1176" mass="127348">MNTHITATTTMSSSANSMTATTTTQLHPTINLEPITINLNTSSESENESINESSSASPVRSFIIHSRPSLSSVYYNSNCSADEDDLIARTSISTQNLEMNQVEKDGTRTSNEFTLESNQNDGQEVLLTDELTTPRHLQTEFIHPLHLDSSKNQSSTSNLILSSLKSNKNSINDRQQQQQNQQNLNRPSPPRIQTPDLGIPFSSQNLKSTLEHPNHHNVQSNSNSNHHHHPQTINTTTPKNTTVVHNNLISSTSPKISFNPTKLSNQISSLHHSISSNQSTSIKTSSISTVSMHDQAKPSTSSIPADHQTSISARATNNVNSFPRTLNKLEPTQSSTISKQNPPNSSSSQPKLSSLPSPINLSQSTAISSQPFPSTHPSNQLKPNLTSDSSQITPQHSLEHLEHPEHSESPLASSPRDDPPHSPVTSIMTPAQKIAREVRRSFSLAASPPALHHTSQNSHIERNNNISSSLPQPIDPASISPSEPSLLDPSNHSLTPAQAVAHQARLMSTTLTNVTESVTASTSSIPVTQATSNSNIASTSNLSSELTASFCKLKLKKALTPSKPDLKVSLTKSDSPNTITPEPAFRVISGRKGHPGDGKDQTAIVRPLDTGPNAEKITEPKAVKACPSVSSKLPLHTSGSHPPAPTSPKATTFLTSPRLLPSVQVVEPSPSPVRPGSTSLAPSPVSPTPLAPLVLTPADNPPLIPLAVFPTYNEEEEDSGSVDFTDPEAEITEEEEEESEEEEDYDSNPLYIVLSTSLSPRLKDAYDSAKLVLLPTRRALPLDMPRKLPDPNIEFESEWEQWIAAHTFVAAGPDTASSGSKESGKGGVEWVGISKSEDRRVHLSLKPGTGIAEVRLIMSRPGPSSSTTTTTPAVLSINKPIVTPHRTDASTESDLTPALRTAPEFDPQRTIRAKEPHNLPDPIPVSNRFSNISTVTSDLTNTTSCSSSSAARSNLLRSPSAATDTSLPFTQSSSGVSRASSEGWSDMPTTPPINPDLIVGKSDQLMGSQVETVINVQYAKIISEETMYRSPPRRVPSPAVALESALSGSKAKKGKEVEQRLRFKAPKWLRPGAAQKEKERERERRENALALARERERERLRLLEGEGGGGLERVRLISLKGPVIERWWQSPVSQSIDSVTETEAENGNTEEIKTDAIGTFDSETWIKLNTDSKFTR</sequence>
<feature type="compositionally biased region" description="Low complexity" evidence="1">
    <location>
        <begin position="1"/>
        <end position="24"/>
    </location>
</feature>
<dbReference type="RefSeq" id="XP_007404448.1">
    <property type="nucleotide sequence ID" value="XM_007404386.1"/>
</dbReference>
<feature type="compositionally biased region" description="Polar residues" evidence="1">
    <location>
        <begin position="289"/>
        <end position="310"/>
    </location>
</feature>
<feature type="compositionally biased region" description="Polar residues" evidence="1">
    <location>
        <begin position="359"/>
        <end position="395"/>
    </location>
</feature>
<feature type="compositionally biased region" description="Basic and acidic residues" evidence="1">
    <location>
        <begin position="397"/>
        <end position="408"/>
    </location>
</feature>
<dbReference type="AlphaFoldDB" id="F4R5M3"/>
<dbReference type="GeneID" id="18932805"/>
<feature type="region of interest" description="Disordered" evidence="1">
    <location>
        <begin position="956"/>
        <end position="1000"/>
    </location>
</feature>
<feature type="region of interest" description="Disordered" evidence="1">
    <location>
        <begin position="566"/>
        <end position="653"/>
    </location>
</feature>
<evidence type="ECO:0000313" key="2">
    <source>
        <dbReference type="EMBL" id="EGG12073.1"/>
    </source>
</evidence>
<feature type="region of interest" description="Disordered" evidence="1">
    <location>
        <begin position="170"/>
        <end position="240"/>
    </location>
</feature>
<protein>
    <submittedName>
        <fullName evidence="2">Uncharacterized protein</fullName>
    </submittedName>
</protein>
<dbReference type="InParanoid" id="F4R5M3"/>
<feature type="region of interest" description="Disordered" evidence="1">
    <location>
        <begin position="331"/>
        <end position="426"/>
    </location>
</feature>
<dbReference type="KEGG" id="mlr:MELLADRAFT_76561"/>
<keyword evidence="3" id="KW-1185">Reference proteome</keyword>
<reference evidence="3" key="1">
    <citation type="journal article" date="2011" name="Proc. Natl. Acad. Sci. U.S.A.">
        <title>Obligate biotrophy features unraveled by the genomic analysis of rust fungi.</title>
        <authorList>
            <person name="Duplessis S."/>
            <person name="Cuomo C.A."/>
            <person name="Lin Y.-C."/>
            <person name="Aerts A."/>
            <person name="Tisserant E."/>
            <person name="Veneault-Fourrey C."/>
            <person name="Joly D.L."/>
            <person name="Hacquard S."/>
            <person name="Amselem J."/>
            <person name="Cantarel B.L."/>
            <person name="Chiu R."/>
            <person name="Coutinho P.M."/>
            <person name="Feau N."/>
            <person name="Field M."/>
            <person name="Frey P."/>
            <person name="Gelhaye E."/>
            <person name="Goldberg J."/>
            <person name="Grabherr M.G."/>
            <person name="Kodira C.D."/>
            <person name="Kohler A."/>
            <person name="Kuees U."/>
            <person name="Lindquist E.A."/>
            <person name="Lucas S.M."/>
            <person name="Mago R."/>
            <person name="Mauceli E."/>
            <person name="Morin E."/>
            <person name="Murat C."/>
            <person name="Pangilinan J.L."/>
            <person name="Park R."/>
            <person name="Pearson M."/>
            <person name="Quesneville H."/>
            <person name="Rouhier N."/>
            <person name="Sakthikumar S."/>
            <person name="Salamov A.A."/>
            <person name="Schmutz J."/>
            <person name="Selles B."/>
            <person name="Shapiro H."/>
            <person name="Tanguay P."/>
            <person name="Tuskan G.A."/>
            <person name="Henrissat B."/>
            <person name="Van de Peer Y."/>
            <person name="Rouze P."/>
            <person name="Ellis J.G."/>
            <person name="Dodds P.N."/>
            <person name="Schein J.E."/>
            <person name="Zhong S."/>
            <person name="Hamelin R.C."/>
            <person name="Grigoriev I.V."/>
            <person name="Szabo L.J."/>
            <person name="Martin F."/>
        </authorList>
    </citation>
    <scope>NUCLEOTIDE SEQUENCE [LARGE SCALE GENOMIC DNA]</scope>
    <source>
        <strain evidence="3">98AG31 / pathotype 3-4-7</strain>
    </source>
</reference>
<proteinExistence type="predicted"/>
<dbReference type="Proteomes" id="UP000001072">
    <property type="component" value="Unassembled WGS sequence"/>
</dbReference>
<evidence type="ECO:0000313" key="3">
    <source>
        <dbReference type="Proteomes" id="UP000001072"/>
    </source>
</evidence>
<feature type="region of interest" description="Disordered" evidence="1">
    <location>
        <begin position="714"/>
        <end position="746"/>
    </location>
</feature>
<feature type="compositionally biased region" description="Polar residues" evidence="1">
    <location>
        <begin position="570"/>
        <end position="580"/>
    </location>
</feature>
<evidence type="ECO:0000256" key="1">
    <source>
        <dbReference type="SAM" id="MobiDB-lite"/>
    </source>
</evidence>
<feature type="region of interest" description="Disordered" evidence="1">
    <location>
        <begin position="447"/>
        <end position="493"/>
    </location>
</feature>
<dbReference type="EMBL" id="GL883091">
    <property type="protein sequence ID" value="EGG12073.1"/>
    <property type="molecule type" value="Genomic_DNA"/>
</dbReference>
<dbReference type="eggNOG" id="ENOG502SBVI">
    <property type="taxonomic scope" value="Eukaryota"/>
</dbReference>
<feature type="compositionally biased region" description="Low complexity" evidence="1">
    <location>
        <begin position="170"/>
        <end position="183"/>
    </location>
</feature>
<feature type="compositionally biased region" description="Basic and acidic residues" evidence="1">
    <location>
        <begin position="906"/>
        <end position="918"/>
    </location>
</feature>
<feature type="compositionally biased region" description="Polar residues" evidence="1">
    <location>
        <begin position="479"/>
        <end position="493"/>
    </location>
</feature>
<feature type="region of interest" description="Disordered" evidence="1">
    <location>
        <begin position="665"/>
        <end position="685"/>
    </location>
</feature>
<feature type="compositionally biased region" description="Low complexity" evidence="1">
    <location>
        <begin position="231"/>
        <end position="240"/>
    </location>
</feature>
<feature type="region of interest" description="Disordered" evidence="1">
    <location>
        <begin position="1"/>
        <end position="28"/>
    </location>
</feature>
<feature type="compositionally biased region" description="Low complexity" evidence="1">
    <location>
        <begin position="338"/>
        <end position="358"/>
    </location>
</feature>